<dbReference type="SUPFAM" id="SSF46938">
    <property type="entry name" value="CRAL/TRIO N-terminal domain"/>
    <property type="match status" value="1"/>
</dbReference>
<evidence type="ECO:0000313" key="3">
    <source>
        <dbReference type="Proteomes" id="UP000193498"/>
    </source>
</evidence>
<dbReference type="SUPFAM" id="SSF52087">
    <property type="entry name" value="CRAL/TRIO domain"/>
    <property type="match status" value="1"/>
</dbReference>
<dbReference type="STRING" id="1314790.A0A1Y1XTP5"/>
<sequence>MEPQPTLELLRNSVALTTFGKDILTHYPTPLELNAFLLPFLRYKENNVKSATKLIQQYWQFRTEKLGLYTRLTPREVQVPLHTKFIAMPNTRDLEGRPIIVIFFNRMIEGKISDLETLRSIWFVLENIVQFEESQKKGVCLIVCLEGGTKTNRDRTRIELLFDSVQNKIPVKLGSVFILNPPQWFRFFWSVSSNFLKAKLVKRIKVLSGDYQEQLWQNIGKQNLLRELGGDFMFDHDRWLNELYEEKPTLDSAPSVSCQ</sequence>
<evidence type="ECO:0000313" key="2">
    <source>
        <dbReference type="EMBL" id="ORX89132.1"/>
    </source>
</evidence>
<organism evidence="2 3">
    <name type="scientific">Basidiobolus meristosporus CBS 931.73</name>
    <dbReference type="NCBI Taxonomy" id="1314790"/>
    <lineage>
        <taxon>Eukaryota</taxon>
        <taxon>Fungi</taxon>
        <taxon>Fungi incertae sedis</taxon>
        <taxon>Zoopagomycota</taxon>
        <taxon>Entomophthoromycotina</taxon>
        <taxon>Basidiobolomycetes</taxon>
        <taxon>Basidiobolales</taxon>
        <taxon>Basidiobolaceae</taxon>
        <taxon>Basidiobolus</taxon>
    </lineage>
</organism>
<dbReference type="PANTHER" id="PTHR10174">
    <property type="entry name" value="ALPHA-TOCOPHEROL TRANSFER PROTEIN-RELATED"/>
    <property type="match status" value="1"/>
</dbReference>
<dbReference type="InParanoid" id="A0A1Y1XTP5"/>
<dbReference type="InterPro" id="IPR036273">
    <property type="entry name" value="CRAL/TRIO_N_dom_sf"/>
</dbReference>
<dbReference type="EMBL" id="MCFE01000472">
    <property type="protein sequence ID" value="ORX89132.1"/>
    <property type="molecule type" value="Genomic_DNA"/>
</dbReference>
<dbReference type="InterPro" id="IPR036865">
    <property type="entry name" value="CRAL-TRIO_dom_sf"/>
</dbReference>
<protein>
    <submittedName>
        <fullName evidence="2">CRAL/TRIO domain-containing protein</fullName>
    </submittedName>
</protein>
<dbReference type="AlphaFoldDB" id="A0A1Y1XTP5"/>
<keyword evidence="3" id="KW-1185">Reference proteome</keyword>
<feature type="domain" description="CRAL-TRIO" evidence="1">
    <location>
        <begin position="73"/>
        <end position="236"/>
    </location>
</feature>
<reference evidence="2 3" key="1">
    <citation type="submission" date="2016-07" db="EMBL/GenBank/DDBJ databases">
        <title>Pervasive Adenine N6-methylation of Active Genes in Fungi.</title>
        <authorList>
            <consortium name="DOE Joint Genome Institute"/>
            <person name="Mondo S.J."/>
            <person name="Dannebaum R.O."/>
            <person name="Kuo R.C."/>
            <person name="Labutti K."/>
            <person name="Haridas S."/>
            <person name="Kuo A."/>
            <person name="Salamov A."/>
            <person name="Ahrendt S.R."/>
            <person name="Lipzen A."/>
            <person name="Sullivan W."/>
            <person name="Andreopoulos W.B."/>
            <person name="Clum A."/>
            <person name="Lindquist E."/>
            <person name="Daum C."/>
            <person name="Ramamoorthy G.K."/>
            <person name="Gryganskyi A."/>
            <person name="Culley D."/>
            <person name="Magnuson J.K."/>
            <person name="James T.Y."/>
            <person name="O'Malley M.A."/>
            <person name="Stajich J.E."/>
            <person name="Spatafora J.W."/>
            <person name="Visel A."/>
            <person name="Grigoriev I.V."/>
        </authorList>
    </citation>
    <scope>NUCLEOTIDE SEQUENCE [LARGE SCALE GENOMIC DNA]</scope>
    <source>
        <strain evidence="2 3">CBS 931.73</strain>
    </source>
</reference>
<dbReference type="CDD" id="cd00170">
    <property type="entry name" value="SEC14"/>
    <property type="match status" value="1"/>
</dbReference>
<evidence type="ECO:0000259" key="1">
    <source>
        <dbReference type="PROSITE" id="PS50191"/>
    </source>
</evidence>
<name>A0A1Y1XTP5_9FUNG</name>
<dbReference type="PRINTS" id="PR00180">
    <property type="entry name" value="CRETINALDHBP"/>
</dbReference>
<proteinExistence type="predicted"/>
<dbReference type="GO" id="GO:1902936">
    <property type="term" value="F:phosphatidylinositol bisphosphate binding"/>
    <property type="evidence" value="ECO:0007669"/>
    <property type="project" value="TreeGrafter"/>
</dbReference>
<accession>A0A1Y1XTP5</accession>
<dbReference type="OrthoDB" id="1434354at2759"/>
<dbReference type="Gene3D" id="3.40.525.10">
    <property type="entry name" value="CRAL-TRIO lipid binding domain"/>
    <property type="match status" value="1"/>
</dbReference>
<dbReference type="PANTHER" id="PTHR10174:SF208">
    <property type="entry name" value="CRAL-TRIO DOMAIN-CONTAINING PROTEIN DDB_G0278031"/>
    <property type="match status" value="1"/>
</dbReference>
<gene>
    <name evidence="2" type="ORF">K493DRAFT_306008</name>
</gene>
<dbReference type="GO" id="GO:0016020">
    <property type="term" value="C:membrane"/>
    <property type="evidence" value="ECO:0007669"/>
    <property type="project" value="TreeGrafter"/>
</dbReference>
<dbReference type="InterPro" id="IPR001251">
    <property type="entry name" value="CRAL-TRIO_dom"/>
</dbReference>
<dbReference type="Pfam" id="PF00650">
    <property type="entry name" value="CRAL_TRIO"/>
    <property type="match status" value="1"/>
</dbReference>
<dbReference type="Proteomes" id="UP000193498">
    <property type="component" value="Unassembled WGS sequence"/>
</dbReference>
<dbReference type="SMART" id="SM00516">
    <property type="entry name" value="SEC14"/>
    <property type="match status" value="1"/>
</dbReference>
<comment type="caution">
    <text evidence="2">The sequence shown here is derived from an EMBL/GenBank/DDBJ whole genome shotgun (WGS) entry which is preliminary data.</text>
</comment>
<dbReference type="PROSITE" id="PS50191">
    <property type="entry name" value="CRAL_TRIO"/>
    <property type="match status" value="1"/>
</dbReference>